<gene>
    <name evidence="10" type="ORF">Nepgr_012011</name>
</gene>
<dbReference type="InterPro" id="IPR013083">
    <property type="entry name" value="Znf_RING/FYVE/PHD"/>
</dbReference>
<dbReference type="Pfam" id="PF14369">
    <property type="entry name" value="Zn_ribbon_19"/>
    <property type="match status" value="1"/>
</dbReference>
<keyword evidence="11" id="KW-1185">Reference proteome</keyword>
<evidence type="ECO:0000313" key="11">
    <source>
        <dbReference type="Proteomes" id="UP001279734"/>
    </source>
</evidence>
<keyword evidence="7" id="KW-0862">Zinc</keyword>
<sequence>MASSGSTYWCYRCDRFVTSHSQHIVICPDCGSGFFEEFDDDLYPSPLSPRRLLRASAASFIADDGRNANLGLRGSSRNAGDRSSPFNPVIVLRGAAADGGGGTSDGNGLDRRNYQLYYDEGAGLGLRPLPLSVSEVLMRSGFDRLIDRLSQLETNGLFRSSDHPPASKSAVESLPVVRIVASHIVTETHCAVCKESFSLDTEARELPCKHIYHSECILPWLLLRNSCPVCRFELPKDLNDGERRSLSSDSEEGTVGLAIWILPGGGFAVGRFSGHRRTAERELPVVFTEMDGWFDISDTPRRISWGGSERMSRESNGLGRAFRSFFSFFGRIGRNLAA</sequence>
<dbReference type="AlphaFoldDB" id="A0AAD3XMY0"/>
<keyword evidence="4" id="KW-0479">Metal-binding</keyword>
<dbReference type="InterPro" id="IPR039525">
    <property type="entry name" value="RNF126-like_zinc-ribbon"/>
</dbReference>
<evidence type="ECO:0000256" key="3">
    <source>
        <dbReference type="ARBA" id="ARBA00022679"/>
    </source>
</evidence>
<evidence type="ECO:0000259" key="9">
    <source>
        <dbReference type="PROSITE" id="PS50089"/>
    </source>
</evidence>
<keyword evidence="6" id="KW-0833">Ubl conjugation pathway</keyword>
<evidence type="ECO:0000256" key="7">
    <source>
        <dbReference type="ARBA" id="ARBA00022833"/>
    </source>
</evidence>
<evidence type="ECO:0000256" key="5">
    <source>
        <dbReference type="ARBA" id="ARBA00022771"/>
    </source>
</evidence>
<dbReference type="EMBL" id="BSYO01000009">
    <property type="protein sequence ID" value="GMH10170.1"/>
    <property type="molecule type" value="Genomic_DNA"/>
</dbReference>
<dbReference type="GO" id="GO:0005737">
    <property type="term" value="C:cytoplasm"/>
    <property type="evidence" value="ECO:0007669"/>
    <property type="project" value="TreeGrafter"/>
</dbReference>
<dbReference type="PANTHER" id="PTHR15710:SF217">
    <property type="entry name" value="E3 UBIQUITIN-PROTEIN LIGASE RDUF2"/>
    <property type="match status" value="1"/>
</dbReference>
<dbReference type="Pfam" id="PF13639">
    <property type="entry name" value="zf-RING_2"/>
    <property type="match status" value="1"/>
</dbReference>
<evidence type="ECO:0000256" key="6">
    <source>
        <dbReference type="ARBA" id="ARBA00022786"/>
    </source>
</evidence>
<dbReference type="InterPro" id="IPR001841">
    <property type="entry name" value="Znf_RING"/>
</dbReference>
<evidence type="ECO:0000313" key="10">
    <source>
        <dbReference type="EMBL" id="GMH10170.1"/>
    </source>
</evidence>
<name>A0AAD3XMY0_NEPGR</name>
<feature type="domain" description="RING-type" evidence="9">
    <location>
        <begin position="190"/>
        <end position="231"/>
    </location>
</feature>
<dbReference type="CDD" id="cd16667">
    <property type="entry name" value="RING-H2_RNF126-like"/>
    <property type="match status" value="1"/>
</dbReference>
<reference evidence="10" key="1">
    <citation type="submission" date="2023-05" db="EMBL/GenBank/DDBJ databases">
        <title>Nepenthes gracilis genome sequencing.</title>
        <authorList>
            <person name="Fukushima K."/>
        </authorList>
    </citation>
    <scope>NUCLEOTIDE SEQUENCE</scope>
    <source>
        <strain evidence="10">SING2019-196</strain>
    </source>
</reference>
<dbReference type="InterPro" id="IPR010543">
    <property type="entry name" value="DUF1117"/>
</dbReference>
<dbReference type="GO" id="GO:0008270">
    <property type="term" value="F:zinc ion binding"/>
    <property type="evidence" value="ECO:0007669"/>
    <property type="project" value="UniProtKB-KW"/>
</dbReference>
<dbReference type="Proteomes" id="UP001279734">
    <property type="component" value="Unassembled WGS sequence"/>
</dbReference>
<accession>A0AAD3XMY0</accession>
<dbReference type="Gene3D" id="3.30.40.10">
    <property type="entry name" value="Zinc/RING finger domain, C3HC4 (zinc finger)"/>
    <property type="match status" value="1"/>
</dbReference>
<dbReference type="Pfam" id="PF06547">
    <property type="entry name" value="DUF1117"/>
    <property type="match status" value="1"/>
</dbReference>
<dbReference type="PROSITE" id="PS50089">
    <property type="entry name" value="ZF_RING_2"/>
    <property type="match status" value="1"/>
</dbReference>
<dbReference type="GO" id="GO:0061630">
    <property type="term" value="F:ubiquitin protein ligase activity"/>
    <property type="evidence" value="ECO:0007669"/>
    <property type="project" value="UniProtKB-EC"/>
</dbReference>
<evidence type="ECO:0000256" key="8">
    <source>
        <dbReference type="PROSITE-ProRule" id="PRU00175"/>
    </source>
</evidence>
<proteinExistence type="predicted"/>
<dbReference type="FunFam" id="3.30.40.10:FF:000022">
    <property type="entry name" value="E3 ubiquitin-protein ligase RING1-like"/>
    <property type="match status" value="1"/>
</dbReference>
<dbReference type="EC" id="2.3.2.27" evidence="2"/>
<protein>
    <recommendedName>
        <fullName evidence="2">RING-type E3 ubiquitin transferase</fullName>
        <ecNumber evidence="2">2.3.2.27</ecNumber>
    </recommendedName>
</protein>
<dbReference type="SMART" id="SM00184">
    <property type="entry name" value="RING"/>
    <property type="match status" value="1"/>
</dbReference>
<comment type="caution">
    <text evidence="10">The sequence shown here is derived from an EMBL/GenBank/DDBJ whole genome shotgun (WGS) entry which is preliminary data.</text>
</comment>
<keyword evidence="3" id="KW-0808">Transferase</keyword>
<dbReference type="SUPFAM" id="SSF57850">
    <property type="entry name" value="RING/U-box"/>
    <property type="match status" value="1"/>
</dbReference>
<evidence type="ECO:0000256" key="2">
    <source>
        <dbReference type="ARBA" id="ARBA00012483"/>
    </source>
</evidence>
<dbReference type="PANTHER" id="PTHR15710">
    <property type="entry name" value="E3 UBIQUITIN-PROTEIN LIGASE PRAJA"/>
    <property type="match status" value="1"/>
</dbReference>
<comment type="catalytic activity">
    <reaction evidence="1">
        <text>S-ubiquitinyl-[E2 ubiquitin-conjugating enzyme]-L-cysteine + [acceptor protein]-L-lysine = [E2 ubiquitin-conjugating enzyme]-L-cysteine + N(6)-ubiquitinyl-[acceptor protein]-L-lysine.</text>
        <dbReference type="EC" id="2.3.2.27"/>
    </reaction>
</comment>
<organism evidence="10 11">
    <name type="scientific">Nepenthes gracilis</name>
    <name type="common">Slender pitcher plant</name>
    <dbReference type="NCBI Taxonomy" id="150966"/>
    <lineage>
        <taxon>Eukaryota</taxon>
        <taxon>Viridiplantae</taxon>
        <taxon>Streptophyta</taxon>
        <taxon>Embryophyta</taxon>
        <taxon>Tracheophyta</taxon>
        <taxon>Spermatophyta</taxon>
        <taxon>Magnoliopsida</taxon>
        <taxon>eudicotyledons</taxon>
        <taxon>Gunneridae</taxon>
        <taxon>Pentapetalae</taxon>
        <taxon>Caryophyllales</taxon>
        <taxon>Nepenthaceae</taxon>
        <taxon>Nepenthes</taxon>
    </lineage>
</organism>
<evidence type="ECO:0000256" key="1">
    <source>
        <dbReference type="ARBA" id="ARBA00000900"/>
    </source>
</evidence>
<keyword evidence="5 8" id="KW-0863">Zinc-finger</keyword>
<evidence type="ECO:0000256" key="4">
    <source>
        <dbReference type="ARBA" id="ARBA00022723"/>
    </source>
</evidence>
<dbReference type="GO" id="GO:0016567">
    <property type="term" value="P:protein ubiquitination"/>
    <property type="evidence" value="ECO:0007669"/>
    <property type="project" value="TreeGrafter"/>
</dbReference>